<evidence type="ECO:0000313" key="5">
    <source>
        <dbReference type="Proteomes" id="UP000247409"/>
    </source>
</evidence>
<proteinExistence type="predicted"/>
<gene>
    <name evidence="4" type="ORF">BWQ96_02194</name>
</gene>
<dbReference type="OrthoDB" id="25852at2759"/>
<dbReference type="Proteomes" id="UP000247409">
    <property type="component" value="Unassembled WGS sequence"/>
</dbReference>
<organism evidence="4 5">
    <name type="scientific">Gracilariopsis chorda</name>
    <dbReference type="NCBI Taxonomy" id="448386"/>
    <lineage>
        <taxon>Eukaryota</taxon>
        <taxon>Rhodophyta</taxon>
        <taxon>Florideophyceae</taxon>
        <taxon>Rhodymeniophycidae</taxon>
        <taxon>Gracilariales</taxon>
        <taxon>Gracilariaceae</taxon>
        <taxon>Gracilariopsis</taxon>
    </lineage>
</organism>
<feature type="domain" description="EF-hand" evidence="3">
    <location>
        <begin position="104"/>
        <end position="132"/>
    </location>
</feature>
<dbReference type="PANTHER" id="PTHR23048:SF0">
    <property type="entry name" value="CALMODULIN LIKE 3"/>
    <property type="match status" value="1"/>
</dbReference>
<dbReference type="PROSITE" id="PS00018">
    <property type="entry name" value="EF_HAND_1"/>
    <property type="match status" value="1"/>
</dbReference>
<dbReference type="GO" id="GO:0005509">
    <property type="term" value="F:calcium ion binding"/>
    <property type="evidence" value="ECO:0007669"/>
    <property type="project" value="InterPro"/>
</dbReference>
<evidence type="ECO:0000256" key="1">
    <source>
        <dbReference type="ARBA" id="ARBA00022737"/>
    </source>
</evidence>
<dbReference type="PANTHER" id="PTHR23048">
    <property type="entry name" value="MYOSIN LIGHT CHAIN 1, 3"/>
    <property type="match status" value="1"/>
</dbReference>
<dbReference type="PROSITE" id="PS50222">
    <property type="entry name" value="EF_HAND_2"/>
    <property type="match status" value="2"/>
</dbReference>
<dbReference type="Gene3D" id="1.10.238.10">
    <property type="entry name" value="EF-hand"/>
    <property type="match status" value="2"/>
</dbReference>
<dbReference type="GO" id="GO:0016460">
    <property type="term" value="C:myosin II complex"/>
    <property type="evidence" value="ECO:0007669"/>
    <property type="project" value="TreeGrafter"/>
</dbReference>
<protein>
    <submittedName>
        <fullName evidence="4">Centrin-4</fullName>
    </submittedName>
</protein>
<dbReference type="InterPro" id="IPR002048">
    <property type="entry name" value="EF_hand_dom"/>
</dbReference>
<dbReference type="SMART" id="SM00054">
    <property type="entry name" value="EFh"/>
    <property type="match status" value="2"/>
</dbReference>
<keyword evidence="2" id="KW-0106">Calcium</keyword>
<dbReference type="InterPro" id="IPR050230">
    <property type="entry name" value="CALM/Myosin/TropC-like"/>
</dbReference>
<reference evidence="4 5" key="1">
    <citation type="journal article" date="2018" name="Mol. Biol. Evol.">
        <title>Analysis of the draft genome of the red seaweed Gracilariopsis chorda provides insights into genome size evolution in Rhodophyta.</title>
        <authorList>
            <person name="Lee J."/>
            <person name="Yang E.C."/>
            <person name="Graf L."/>
            <person name="Yang J.H."/>
            <person name="Qiu H."/>
            <person name="Zel Zion U."/>
            <person name="Chan C.X."/>
            <person name="Stephens T.G."/>
            <person name="Weber A.P.M."/>
            <person name="Boo G.H."/>
            <person name="Boo S.M."/>
            <person name="Kim K.M."/>
            <person name="Shin Y."/>
            <person name="Jung M."/>
            <person name="Lee S.J."/>
            <person name="Yim H.S."/>
            <person name="Lee J.H."/>
            <person name="Bhattacharya D."/>
            <person name="Yoon H.S."/>
        </authorList>
    </citation>
    <scope>NUCLEOTIDE SEQUENCE [LARGE SCALE GENOMIC DNA]</scope>
    <source>
        <strain evidence="4 5">SKKU-2015</strain>
        <tissue evidence="4">Whole body</tissue>
    </source>
</reference>
<accession>A0A2V3J122</accession>
<evidence type="ECO:0000256" key="2">
    <source>
        <dbReference type="ARBA" id="ARBA00022837"/>
    </source>
</evidence>
<dbReference type="SUPFAM" id="SSF47473">
    <property type="entry name" value="EF-hand"/>
    <property type="match status" value="1"/>
</dbReference>
<feature type="domain" description="EF-hand" evidence="3">
    <location>
        <begin position="19"/>
        <end position="54"/>
    </location>
</feature>
<sequence>MMAASGVANVETHSDLTAHAINDLRRVFDLFDLTKDRRMDLSELRQVVLLAEENPPSPETVNNYLRQACRLSPEQPLPTSITFQQFLDFFAVYKLHMGTVDQTELFQVLDEDQSGSIGVAEMINVMRAFGVSITFDEAQAMTDVADQLNFGPSASIKDQIDMDDFANIVDRVSRFSFDTDQATSSE</sequence>
<dbReference type="EMBL" id="NBIV01000017">
    <property type="protein sequence ID" value="PXF48003.1"/>
    <property type="molecule type" value="Genomic_DNA"/>
</dbReference>
<comment type="caution">
    <text evidence="4">The sequence shown here is derived from an EMBL/GenBank/DDBJ whole genome shotgun (WGS) entry which is preliminary data.</text>
</comment>
<dbReference type="InterPro" id="IPR018247">
    <property type="entry name" value="EF_Hand_1_Ca_BS"/>
</dbReference>
<keyword evidence="1" id="KW-0677">Repeat</keyword>
<evidence type="ECO:0000313" key="4">
    <source>
        <dbReference type="EMBL" id="PXF48003.1"/>
    </source>
</evidence>
<dbReference type="InterPro" id="IPR011992">
    <property type="entry name" value="EF-hand-dom_pair"/>
</dbReference>
<dbReference type="AlphaFoldDB" id="A0A2V3J122"/>
<name>A0A2V3J122_9FLOR</name>
<evidence type="ECO:0000259" key="3">
    <source>
        <dbReference type="PROSITE" id="PS50222"/>
    </source>
</evidence>
<keyword evidence="5" id="KW-1185">Reference proteome</keyword>